<evidence type="ECO:0000313" key="3">
    <source>
        <dbReference type="Proteomes" id="UP001549320"/>
    </source>
</evidence>
<dbReference type="EC" id="1.14.13.40" evidence="2"/>
<dbReference type="GO" id="GO:0018673">
    <property type="term" value="F:anthraniloyl-CoA monooxygenase activity"/>
    <property type="evidence" value="ECO:0007669"/>
    <property type="project" value="UniProtKB-EC"/>
</dbReference>
<dbReference type="InterPro" id="IPR001155">
    <property type="entry name" value="OxRdtase_FMN_N"/>
</dbReference>
<name>A0ABV2Q996_9BURK</name>
<accession>A0ABV2Q996</accession>
<dbReference type="Gene3D" id="3.50.50.60">
    <property type="entry name" value="FAD/NAD(P)-binding domain"/>
    <property type="match status" value="1"/>
</dbReference>
<dbReference type="Proteomes" id="UP001549320">
    <property type="component" value="Unassembled WGS sequence"/>
</dbReference>
<dbReference type="InterPro" id="IPR013785">
    <property type="entry name" value="Aldolase_TIM"/>
</dbReference>
<dbReference type="PRINTS" id="PR00420">
    <property type="entry name" value="RNGMNOXGNASE"/>
</dbReference>
<dbReference type="NCBIfam" id="NF006101">
    <property type="entry name" value="PRK08255.1"/>
    <property type="match status" value="1"/>
</dbReference>
<keyword evidence="3" id="KW-1185">Reference proteome</keyword>
<reference evidence="2 3" key="1">
    <citation type="submission" date="2024-06" db="EMBL/GenBank/DDBJ databases">
        <title>Sorghum-associated microbial communities from plants grown in Nebraska, USA.</title>
        <authorList>
            <person name="Schachtman D."/>
        </authorList>
    </citation>
    <scope>NUCLEOTIDE SEQUENCE [LARGE SCALE GENOMIC DNA]</scope>
    <source>
        <strain evidence="2 3">2709</strain>
    </source>
</reference>
<keyword evidence="2" id="KW-0503">Monooxygenase</keyword>
<keyword evidence="2" id="KW-0560">Oxidoreductase</keyword>
<dbReference type="Pfam" id="PF00724">
    <property type="entry name" value="Oxidored_FMN"/>
    <property type="match status" value="1"/>
</dbReference>
<dbReference type="SUPFAM" id="SSF51905">
    <property type="entry name" value="FAD/NAD(P)-binding domain"/>
    <property type="match status" value="1"/>
</dbReference>
<dbReference type="EMBL" id="JBEPSH010000005">
    <property type="protein sequence ID" value="MET4577616.1"/>
    <property type="molecule type" value="Genomic_DNA"/>
</dbReference>
<dbReference type="PANTHER" id="PTHR43303">
    <property type="entry name" value="NADPH DEHYDROGENASE C23G7.10C-RELATED"/>
    <property type="match status" value="1"/>
</dbReference>
<dbReference type="Gene3D" id="3.30.9.20">
    <property type="match status" value="1"/>
</dbReference>
<comment type="caution">
    <text evidence="2">The sequence shown here is derived from an EMBL/GenBank/DDBJ whole genome shotgun (WGS) entry which is preliminary data.</text>
</comment>
<dbReference type="CDD" id="cd02932">
    <property type="entry name" value="OYE_YqiM_FMN"/>
    <property type="match status" value="1"/>
</dbReference>
<proteinExistence type="predicted"/>
<feature type="domain" description="NADH:flavin oxidoreductase/NADH oxidase N-terminal" evidence="1">
    <location>
        <begin position="403"/>
        <end position="732"/>
    </location>
</feature>
<dbReference type="SUPFAM" id="SSF51395">
    <property type="entry name" value="FMN-linked oxidoreductases"/>
    <property type="match status" value="1"/>
</dbReference>
<dbReference type="InterPro" id="IPR044152">
    <property type="entry name" value="YqjM-like"/>
</dbReference>
<dbReference type="InterPro" id="IPR036188">
    <property type="entry name" value="FAD/NAD-bd_sf"/>
</dbReference>
<evidence type="ECO:0000259" key="1">
    <source>
        <dbReference type="Pfam" id="PF00724"/>
    </source>
</evidence>
<organism evidence="2 3">
    <name type="scientific">Ottowia thiooxydans</name>
    <dbReference type="NCBI Taxonomy" id="219182"/>
    <lineage>
        <taxon>Bacteria</taxon>
        <taxon>Pseudomonadati</taxon>
        <taxon>Pseudomonadota</taxon>
        <taxon>Betaproteobacteria</taxon>
        <taxon>Burkholderiales</taxon>
        <taxon>Comamonadaceae</taxon>
        <taxon>Ottowia</taxon>
    </lineage>
</organism>
<gene>
    <name evidence="2" type="ORF">ABIE13_002727</name>
</gene>
<evidence type="ECO:0000313" key="2">
    <source>
        <dbReference type="EMBL" id="MET4577616.1"/>
    </source>
</evidence>
<protein>
    <submittedName>
        <fullName evidence="2">Anthraniloyl-CoA monooxygenase</fullName>
        <ecNumber evidence="2">1.14.13.40</ecNumber>
    </submittedName>
</protein>
<dbReference type="Gene3D" id="3.20.20.70">
    <property type="entry name" value="Aldolase class I"/>
    <property type="match status" value="1"/>
</dbReference>
<dbReference type="RefSeq" id="WP_354444154.1">
    <property type="nucleotide sequence ID" value="NZ_JBEPSH010000005.1"/>
</dbReference>
<dbReference type="PANTHER" id="PTHR43303:SF3">
    <property type="entry name" value="BLR3436 PROTEIN"/>
    <property type="match status" value="1"/>
</dbReference>
<sequence>MNKLSSIVCIGGGPAGLYFGLLMKKQQPDCRVTVVERNRPFDTFGWGVVLSDQTLGNLQLADPESAQQIGDAFNHWDDIEVFFRGRSVRSGGHGFCGIGRKHLLNILQERCLVLGVDLVFETDVTDDQAIAARYNADLVIASDGLNSRIRTRYESVFQPDIDLRQCRFVWLGTHKTFDAFTFAFEQTEHGWFQAHAYKFDENTSTFIVETPEEVWNAHGLDKMSQEEGIAFCQKLFEKYLDGHDLISNAKHLRGSAIWIRFPRVICETWIHHEVIQGKRTPIVLMGDAAHTAHFSIGSGSKLALEDAIDLANEFATGSDTDEVLAAYQARRSVEVLKIQNAARNSTEWFENVDRYTGMEVEQFAYSLLTRSQRISHENLRLRDAKWLEGYEGWLANGPAVPPMFTPFKVRGLTLKNRIVVSPMAQYSAKDGVVGDFHMVHLGARALGGAALVMVEMTSPDAEGRITPGCPALYNDEQEQAFKRIVDFVHAQSDAAIGIQLGHSGPKGSTQLGWEGTDEPLPTGNWPLLAASALAYGEQNQTPAAISVEQMQALKQAFVESTRRAANAGFDWLELHCAHGYLLASFISPLTNHRTDAYGGSLENRCRYPLEVFAAMRAVWPQDKPMSVRISAHDWAPGGTTPDDAVEMARLFKAAGCDLIDVSSGQTTREAKPVYGRMYQTPFSDRIRNETGVATMAVGAISEADHANSIIAAGRADLCAVARPHLADPAWTLHEAAKLQSRAVTWPKPYLSGRDQLYREIAKQQAMLASANLANAGPSNDTQEQGA</sequence>